<accession>R4XJV7</accession>
<evidence type="ECO:0000313" key="3">
    <source>
        <dbReference type="Proteomes" id="UP000013776"/>
    </source>
</evidence>
<feature type="compositionally biased region" description="Basic and acidic residues" evidence="1">
    <location>
        <begin position="7"/>
        <end position="19"/>
    </location>
</feature>
<gene>
    <name evidence="2" type="ORF">TAPDE_003952</name>
</gene>
<organism evidence="2 3">
    <name type="scientific">Taphrina deformans (strain PYCC 5710 / ATCC 11124 / CBS 356.35 / IMI 108563 / JCM 9778 / NBRC 8474)</name>
    <name type="common">Peach leaf curl fungus</name>
    <name type="synonym">Lalaria deformans</name>
    <dbReference type="NCBI Taxonomy" id="1097556"/>
    <lineage>
        <taxon>Eukaryota</taxon>
        <taxon>Fungi</taxon>
        <taxon>Dikarya</taxon>
        <taxon>Ascomycota</taxon>
        <taxon>Taphrinomycotina</taxon>
        <taxon>Taphrinomycetes</taxon>
        <taxon>Taphrinales</taxon>
        <taxon>Taphrinaceae</taxon>
        <taxon>Taphrina</taxon>
    </lineage>
</organism>
<feature type="region of interest" description="Disordered" evidence="1">
    <location>
        <begin position="85"/>
        <end position="122"/>
    </location>
</feature>
<evidence type="ECO:0000256" key="1">
    <source>
        <dbReference type="SAM" id="MobiDB-lite"/>
    </source>
</evidence>
<dbReference type="OrthoDB" id="10642155at2759"/>
<evidence type="ECO:0000313" key="2">
    <source>
        <dbReference type="EMBL" id="CCG83628.1"/>
    </source>
</evidence>
<keyword evidence="3" id="KW-1185">Reference proteome</keyword>
<dbReference type="AlphaFoldDB" id="R4XJV7"/>
<dbReference type="Proteomes" id="UP000013776">
    <property type="component" value="Unassembled WGS sequence"/>
</dbReference>
<feature type="region of interest" description="Disordered" evidence="1">
    <location>
        <begin position="1"/>
        <end position="56"/>
    </location>
</feature>
<sequence length="467" mass="53662">MSLWEAEVEKSKFSPDSLRRKPTALQAFFSKAKGKYSEPHSSPQYKFPPRPYQDYQQPMKNVPVMIAERPQRQAPIIQQYSVNRDKPRPPVQIAPAPRAVRTRRKPEAAPSRPEIFPEQQPMSRSAIDQIADLIIQKSQLEQDIKERELRYQYLLTESQNITKAMRTERDAAFEDLLILRETTKDPAIEEQRPPCTPKSRYSAEDIDAMFRPREDYYFKEQFRQLEAMIREFVLNAMKNQPGMVRMVDLNPSMEFYISKHNLRAFTVFGIRDVRCIVCRGFLMEFLLERVFRVFLFGMVQGAVFKEGFQALSAIDIGRGSKWAAGVAKVLIASSSDYNPEKAAIEVVAELKIYLGAFIHLDESNGLFEVILKAAEVARDCRLEIASFSLEMPSYGTVFNLDRMDASKPENGPVAVCYSPVVTKRGNRRGEQYEVGTILIKAKVWRESIFAELQNLTADPNDVLQEYE</sequence>
<name>R4XJV7_TAPDE</name>
<comment type="caution">
    <text evidence="2">The sequence shown here is derived from an EMBL/GenBank/DDBJ whole genome shotgun (WGS) entry which is preliminary data.</text>
</comment>
<proteinExistence type="predicted"/>
<dbReference type="VEuPathDB" id="FungiDB:TAPDE_003952"/>
<dbReference type="EMBL" id="CAHR02000163">
    <property type="protein sequence ID" value="CCG83628.1"/>
    <property type="molecule type" value="Genomic_DNA"/>
</dbReference>
<protein>
    <submittedName>
        <fullName evidence="2">Uncharacterized protein</fullName>
    </submittedName>
</protein>
<reference evidence="2 3" key="1">
    <citation type="journal article" date="2013" name="MBio">
        <title>Genome sequencing of the plant pathogen Taphrina deformans, the causal agent of peach leaf curl.</title>
        <authorList>
            <person name="Cisse O.H."/>
            <person name="Almeida J.M.G.C.F."/>
            <person name="Fonseca A."/>
            <person name="Kumar A.A."/>
            <person name="Salojaervi J."/>
            <person name="Overmyer K."/>
            <person name="Hauser P.M."/>
            <person name="Pagni M."/>
        </authorList>
    </citation>
    <scope>NUCLEOTIDE SEQUENCE [LARGE SCALE GENOMIC DNA]</scope>
    <source>
        <strain evidence="3">PYCC 5710 / ATCC 11124 / CBS 356.35 / IMI 108563 / JCM 9778 / NBRC 8474</strain>
    </source>
</reference>